<reference evidence="5 6" key="1">
    <citation type="submission" date="2016-11" db="EMBL/GenBank/DDBJ databases">
        <authorList>
            <person name="Jaros S."/>
            <person name="Januszkiewicz K."/>
            <person name="Wedrychowicz H."/>
        </authorList>
    </citation>
    <scope>NUCLEOTIDE SEQUENCE [LARGE SCALE GENOMIC DNA]</scope>
    <source>
        <strain evidence="5 6">DSM 16917</strain>
    </source>
</reference>
<dbReference type="PANTHER" id="PTHR30053:SF14">
    <property type="entry name" value="TRANSLATION ELONGATION FACTOR KOW-LIKE DOMAIN-CONTAINING PROTEIN"/>
    <property type="match status" value="1"/>
</dbReference>
<sequence>MPKASEIKKNTAIVFNDKTYIVRDIERSVPQGRAGGSLYRMRMYEVVTGQKVDETFKDSDMLDLGDLRRRPATLSYIDGDEYVFMDSEDYSSYHLNTAAIEDQIPFLNESIEGMQVVIVDDAPVALDMPTSVDLEVVETDPSIKGASATSRTKPATLSTGVIVQVPEYISTGDKIKVNVEERKYMSRADK</sequence>
<dbReference type="NCBIfam" id="NF001810">
    <property type="entry name" value="PRK00529.1"/>
    <property type="match status" value="1"/>
</dbReference>
<keyword evidence="6" id="KW-1185">Reference proteome</keyword>
<dbReference type="HAMAP" id="MF_00646">
    <property type="entry name" value="EFP"/>
    <property type="match status" value="1"/>
</dbReference>
<dbReference type="Pfam" id="PF09285">
    <property type="entry name" value="Elong-fact-P_C"/>
    <property type="match status" value="1"/>
</dbReference>
<dbReference type="EMBL" id="FQXG01000002">
    <property type="protein sequence ID" value="SHH26449.1"/>
    <property type="molecule type" value="Genomic_DNA"/>
</dbReference>
<dbReference type="InterPro" id="IPR015365">
    <property type="entry name" value="Elong-fact-P_C"/>
</dbReference>
<dbReference type="GO" id="GO:0043043">
    <property type="term" value="P:peptide biosynthetic process"/>
    <property type="evidence" value="ECO:0007669"/>
    <property type="project" value="InterPro"/>
</dbReference>
<dbReference type="CDD" id="cd05794">
    <property type="entry name" value="S1_EF-P_repeat_2"/>
    <property type="match status" value="1"/>
</dbReference>
<dbReference type="Pfam" id="PF01132">
    <property type="entry name" value="EFP"/>
    <property type="match status" value="1"/>
</dbReference>
<dbReference type="Gene3D" id="2.30.30.30">
    <property type="match status" value="1"/>
</dbReference>
<dbReference type="GO" id="GO:0005829">
    <property type="term" value="C:cytosol"/>
    <property type="evidence" value="ECO:0007669"/>
    <property type="project" value="UniProtKB-ARBA"/>
</dbReference>
<dbReference type="PANTHER" id="PTHR30053">
    <property type="entry name" value="ELONGATION FACTOR P"/>
    <property type="match status" value="1"/>
</dbReference>
<evidence type="ECO:0000259" key="4">
    <source>
        <dbReference type="SMART" id="SM01185"/>
    </source>
</evidence>
<evidence type="ECO:0000313" key="6">
    <source>
        <dbReference type="Proteomes" id="UP000184268"/>
    </source>
</evidence>
<dbReference type="GO" id="GO:0003746">
    <property type="term" value="F:translation elongation factor activity"/>
    <property type="evidence" value="ECO:0007669"/>
    <property type="project" value="UniProtKB-UniRule"/>
</dbReference>
<evidence type="ECO:0000259" key="3">
    <source>
        <dbReference type="SMART" id="SM00841"/>
    </source>
</evidence>
<evidence type="ECO:0000256" key="1">
    <source>
        <dbReference type="ARBA" id="ARBA00009479"/>
    </source>
</evidence>
<keyword evidence="5" id="KW-0251">Elongation factor</keyword>
<feature type="domain" description="Translation elongation factor P/YeiP central" evidence="4">
    <location>
        <begin position="69"/>
        <end position="124"/>
    </location>
</feature>
<dbReference type="STRING" id="299255.SAMN02745129_1649"/>
<dbReference type="RefSeq" id="WP_067657277.1">
    <property type="nucleotide sequence ID" value="NZ_FQXG01000002.1"/>
</dbReference>
<comment type="similarity">
    <text evidence="1 2">Belongs to the elongation factor P family.</text>
</comment>
<dbReference type="InterPro" id="IPR001059">
    <property type="entry name" value="Transl_elong_P/YeiP_cen"/>
</dbReference>
<keyword evidence="5" id="KW-0648">Protein biosynthesis</keyword>
<dbReference type="SUPFAM" id="SSF50104">
    <property type="entry name" value="Translation proteins SH3-like domain"/>
    <property type="match status" value="1"/>
</dbReference>
<protein>
    <recommendedName>
        <fullName evidence="2">Elongation factor P-like protein</fullName>
    </recommendedName>
</protein>
<dbReference type="InterPro" id="IPR014722">
    <property type="entry name" value="Rib_uL2_dom2"/>
</dbReference>
<gene>
    <name evidence="5" type="ORF">SAMN02745129_1649</name>
</gene>
<dbReference type="NCBIfam" id="NF003392">
    <property type="entry name" value="PRK04542.1"/>
    <property type="match status" value="1"/>
</dbReference>
<organism evidence="5 6">
    <name type="scientific">Ferrimonas marina</name>
    <dbReference type="NCBI Taxonomy" id="299255"/>
    <lineage>
        <taxon>Bacteria</taxon>
        <taxon>Pseudomonadati</taxon>
        <taxon>Pseudomonadota</taxon>
        <taxon>Gammaproteobacteria</taxon>
        <taxon>Alteromonadales</taxon>
        <taxon>Ferrimonadaceae</taxon>
        <taxon>Ferrimonas</taxon>
    </lineage>
</organism>
<dbReference type="Pfam" id="PF08207">
    <property type="entry name" value="EFP_N"/>
    <property type="match status" value="1"/>
</dbReference>
<dbReference type="SMART" id="SM01185">
    <property type="entry name" value="EFP"/>
    <property type="match status" value="1"/>
</dbReference>
<evidence type="ECO:0000313" key="5">
    <source>
        <dbReference type="EMBL" id="SHH26449.1"/>
    </source>
</evidence>
<accession>A0A1M5RK01</accession>
<proteinExistence type="inferred from homology"/>
<dbReference type="SUPFAM" id="SSF50249">
    <property type="entry name" value="Nucleic acid-binding proteins"/>
    <property type="match status" value="2"/>
</dbReference>
<dbReference type="PROSITE" id="PS01275">
    <property type="entry name" value="EFP"/>
    <property type="match status" value="1"/>
</dbReference>
<dbReference type="InterPro" id="IPR020599">
    <property type="entry name" value="Transl_elong_fac_P/YeiP"/>
</dbReference>
<dbReference type="InterPro" id="IPR013185">
    <property type="entry name" value="Transl_elong_KOW-like"/>
</dbReference>
<dbReference type="OrthoDB" id="5599402at2"/>
<dbReference type="Gene3D" id="2.40.50.140">
    <property type="entry name" value="Nucleic acid-binding proteins"/>
    <property type="match status" value="2"/>
</dbReference>
<dbReference type="Proteomes" id="UP000184268">
    <property type="component" value="Unassembled WGS sequence"/>
</dbReference>
<evidence type="ECO:0000256" key="2">
    <source>
        <dbReference type="HAMAP-Rule" id="MF_00646"/>
    </source>
</evidence>
<dbReference type="InterPro" id="IPR012340">
    <property type="entry name" value="NA-bd_OB-fold"/>
</dbReference>
<dbReference type="PIRSF" id="PIRSF005901">
    <property type="entry name" value="EF-P"/>
    <property type="match status" value="1"/>
</dbReference>
<dbReference type="InterPro" id="IPR008991">
    <property type="entry name" value="Translation_prot_SH3-like_sf"/>
</dbReference>
<dbReference type="AlphaFoldDB" id="A0A1M5RK01"/>
<dbReference type="InterPro" id="IPR011897">
    <property type="entry name" value="Transl_elong_p-like_YeiP"/>
</dbReference>
<name>A0A1M5RK01_9GAMM</name>
<dbReference type="InterPro" id="IPR013852">
    <property type="entry name" value="Transl_elong_P/YeiP_CS"/>
</dbReference>
<dbReference type="NCBIfam" id="TIGR02178">
    <property type="entry name" value="yeiP"/>
    <property type="match status" value="1"/>
</dbReference>
<dbReference type="FunFam" id="2.40.50.140:FF:000004">
    <property type="entry name" value="Elongation factor P"/>
    <property type="match status" value="1"/>
</dbReference>
<dbReference type="SMART" id="SM00841">
    <property type="entry name" value="Elong-fact-P_C"/>
    <property type="match status" value="1"/>
</dbReference>
<feature type="domain" description="Elongation factor P C-terminal" evidence="3">
    <location>
        <begin position="132"/>
        <end position="187"/>
    </location>
</feature>